<sequence length="424" mass="44769">MRHLASSLALAALVAASGPASAAFHLFRINEVYTNNNGTVQFVELTALAGGQQFTSGHTLTITPAGGGAAVVCNSAPNLPGDTSGKKMLFGTAGVQARFGVTPDYICPNSFVAPAGGTINWGEGSDTLVYPALPVDGATSLNTSGVTFVSRAATPQSFAGLPPAYQGMWWQDPGQESGWGINTAHQGDIIFATWFTYGADGKGLWMILSNASKIGEGQYRGDIYTARGPPFNAEPFFPNQVVLTNVGNGTFTFGNSSSGTFQYTVNDITQTKDITRFVFSAGAPECTLGGTPTGLNYQDIWWKAPASSESGWGLNIVHQGNRLLMSWFTYDATGKGQWLLMPDVVKGTGESFSGKIYRYTGNPFNSTPWNPASVISTEVGTATVVFSDRNNGTFAYTLDNISQSKAITRTVFNPDGAQAACNAP</sequence>
<feature type="chain" id="PRO_5026801168" evidence="1">
    <location>
        <begin position="23"/>
        <end position="424"/>
    </location>
</feature>
<dbReference type="AlphaFoldDB" id="A0A6M4GWJ6"/>
<dbReference type="Proteomes" id="UP000501534">
    <property type="component" value="Chromosome"/>
</dbReference>
<evidence type="ECO:0000313" key="2">
    <source>
        <dbReference type="EMBL" id="QJR11375.1"/>
    </source>
</evidence>
<reference evidence="2 3" key="1">
    <citation type="submission" date="2020-04" db="EMBL/GenBank/DDBJ databases">
        <title>Usitatibacter rugosus gen. nov., sp. nov. and Usitatibacter palustris sp. nov., novel members of Usitatibacteraceae fam. nov. within the order Nitrosomonadales isolated from soil.</title>
        <authorList>
            <person name="Huber K.J."/>
            <person name="Neumann-Schaal M."/>
            <person name="Geppert A."/>
            <person name="Luckner M."/>
            <person name="Wanner G."/>
            <person name="Overmann J."/>
        </authorList>
    </citation>
    <scope>NUCLEOTIDE SEQUENCE [LARGE SCALE GENOMIC DNA]</scope>
    <source>
        <strain evidence="2 3">0125_3</strain>
    </source>
</reference>
<dbReference type="EMBL" id="CP053069">
    <property type="protein sequence ID" value="QJR11375.1"/>
    <property type="molecule type" value="Genomic_DNA"/>
</dbReference>
<dbReference type="KEGG" id="uru:DSM104443_02450"/>
<evidence type="ECO:0000256" key="1">
    <source>
        <dbReference type="SAM" id="SignalP"/>
    </source>
</evidence>
<accession>A0A6M4GWJ6</accession>
<organism evidence="2 3">
    <name type="scientific">Usitatibacter rugosus</name>
    <dbReference type="NCBI Taxonomy" id="2732067"/>
    <lineage>
        <taxon>Bacteria</taxon>
        <taxon>Pseudomonadati</taxon>
        <taxon>Pseudomonadota</taxon>
        <taxon>Betaproteobacteria</taxon>
        <taxon>Nitrosomonadales</taxon>
        <taxon>Usitatibacteraceae</taxon>
        <taxon>Usitatibacter</taxon>
    </lineage>
</organism>
<feature type="signal peptide" evidence="1">
    <location>
        <begin position="1"/>
        <end position="22"/>
    </location>
</feature>
<keyword evidence="3" id="KW-1185">Reference proteome</keyword>
<evidence type="ECO:0000313" key="3">
    <source>
        <dbReference type="Proteomes" id="UP000501534"/>
    </source>
</evidence>
<proteinExistence type="predicted"/>
<gene>
    <name evidence="2" type="ORF">DSM104443_02450</name>
</gene>
<dbReference type="RefSeq" id="WP_171092674.1">
    <property type="nucleotide sequence ID" value="NZ_CP053069.1"/>
</dbReference>
<protein>
    <submittedName>
        <fullName evidence="2">Uncharacterized protein</fullName>
    </submittedName>
</protein>
<keyword evidence="1" id="KW-0732">Signal</keyword>
<name>A0A6M4GWJ6_9PROT</name>